<evidence type="ECO:0000256" key="5">
    <source>
        <dbReference type="ARBA" id="ARBA00023141"/>
    </source>
</evidence>
<dbReference type="RefSeq" id="WP_022857979.1">
    <property type="nucleotide sequence ID" value="NZ_CP007457.1"/>
</dbReference>
<dbReference type="GO" id="GO:0004664">
    <property type="term" value="F:prephenate dehydratase activity"/>
    <property type="evidence" value="ECO:0007669"/>
    <property type="project" value="UniProtKB-EC"/>
</dbReference>
<dbReference type="EMBL" id="CP007457">
    <property type="protein sequence ID" value="AIZ16565.1"/>
    <property type="molecule type" value="Genomic_DNA"/>
</dbReference>
<evidence type="ECO:0000256" key="1">
    <source>
        <dbReference type="ARBA" id="ARBA00004741"/>
    </source>
</evidence>
<evidence type="ECO:0000256" key="3">
    <source>
        <dbReference type="ARBA" id="ARBA00021872"/>
    </source>
</evidence>
<feature type="domain" description="ACT" evidence="11">
    <location>
        <begin position="214"/>
        <end position="291"/>
    </location>
</feature>
<gene>
    <name evidence="12" type="ORF">AH67_06295</name>
</gene>
<dbReference type="Pfam" id="PF00800">
    <property type="entry name" value="PDT"/>
    <property type="match status" value="1"/>
</dbReference>
<evidence type="ECO:0000256" key="6">
    <source>
        <dbReference type="ARBA" id="ARBA00023222"/>
    </source>
</evidence>
<comment type="catalytic activity">
    <reaction evidence="8">
        <text>prephenate + H(+) = 3-phenylpyruvate + CO2 + H2O</text>
        <dbReference type="Rhea" id="RHEA:21648"/>
        <dbReference type="ChEBI" id="CHEBI:15377"/>
        <dbReference type="ChEBI" id="CHEBI:15378"/>
        <dbReference type="ChEBI" id="CHEBI:16526"/>
        <dbReference type="ChEBI" id="CHEBI:18005"/>
        <dbReference type="ChEBI" id="CHEBI:29934"/>
        <dbReference type="EC" id="4.2.1.51"/>
    </reaction>
</comment>
<protein>
    <recommendedName>
        <fullName evidence="3">Prephenate dehydratase</fullName>
        <ecNumber evidence="2">4.2.1.51</ecNumber>
    </recommendedName>
</protein>
<dbReference type="PANTHER" id="PTHR21022:SF19">
    <property type="entry name" value="PREPHENATE DEHYDRATASE-RELATED"/>
    <property type="match status" value="1"/>
</dbReference>
<dbReference type="HOGENOM" id="CLU_035008_0_2_11"/>
<organism evidence="12 13">
    <name type="scientific">Bifidobacterium pseudolongum PV8-2</name>
    <dbReference type="NCBI Taxonomy" id="1447715"/>
    <lineage>
        <taxon>Bacteria</taxon>
        <taxon>Bacillati</taxon>
        <taxon>Actinomycetota</taxon>
        <taxon>Actinomycetes</taxon>
        <taxon>Bifidobacteriales</taxon>
        <taxon>Bifidobacteriaceae</taxon>
        <taxon>Bifidobacterium</taxon>
    </lineage>
</organism>
<dbReference type="GO" id="GO:0005737">
    <property type="term" value="C:cytoplasm"/>
    <property type="evidence" value="ECO:0007669"/>
    <property type="project" value="TreeGrafter"/>
</dbReference>
<keyword evidence="4" id="KW-0028">Amino-acid biosynthesis</keyword>
<evidence type="ECO:0000256" key="8">
    <source>
        <dbReference type="ARBA" id="ARBA00047848"/>
    </source>
</evidence>
<comment type="pathway">
    <text evidence="1">Amino-acid biosynthesis; L-phenylalanine biosynthesis; phenylpyruvate from prephenate: step 1/1.</text>
</comment>
<dbReference type="Gene3D" id="3.30.70.260">
    <property type="match status" value="1"/>
</dbReference>
<keyword evidence="5" id="KW-0057">Aromatic amino acid biosynthesis</keyword>
<dbReference type="InterPro" id="IPR045865">
    <property type="entry name" value="ACT-like_dom_sf"/>
</dbReference>
<dbReference type="PIRSF" id="PIRSF001500">
    <property type="entry name" value="Chor_mut_pdt_Ppr"/>
    <property type="match status" value="1"/>
</dbReference>
<evidence type="ECO:0000259" key="10">
    <source>
        <dbReference type="PROSITE" id="PS51171"/>
    </source>
</evidence>
<dbReference type="AlphaFoldDB" id="A0A0A7IBH6"/>
<proteinExistence type="predicted"/>
<evidence type="ECO:0000256" key="4">
    <source>
        <dbReference type="ARBA" id="ARBA00022605"/>
    </source>
</evidence>
<evidence type="ECO:0000256" key="9">
    <source>
        <dbReference type="PIRSR" id="PIRSR001500-2"/>
    </source>
</evidence>
<dbReference type="InterPro" id="IPR008242">
    <property type="entry name" value="Chor_mutase/pphenate_deHydtase"/>
</dbReference>
<evidence type="ECO:0000256" key="7">
    <source>
        <dbReference type="ARBA" id="ARBA00023239"/>
    </source>
</evidence>
<dbReference type="KEGG" id="bpsp:AH67_06295"/>
<keyword evidence="13" id="KW-1185">Reference proteome</keyword>
<reference evidence="12 13" key="1">
    <citation type="journal article" date="2015" name="Genome Announc.">
        <title>Bifidobacterium pseudolongum Strain PV8-2, Isolated from a Stool Sample of an Anemic Kenyan Infant.</title>
        <authorList>
            <person name="Vazquez-Gutierrez P."/>
            <person name="Lacroix C."/>
            <person name="Chassard C."/>
            <person name="Klumpp J."/>
            <person name="Stevens M.J."/>
            <person name="Jans C."/>
        </authorList>
    </citation>
    <scope>NUCLEOTIDE SEQUENCE [LARGE SCALE GENOMIC DNA]</scope>
    <source>
        <strain evidence="12 13">PV8-2</strain>
    </source>
</reference>
<dbReference type="PROSITE" id="PS51671">
    <property type="entry name" value="ACT"/>
    <property type="match status" value="1"/>
</dbReference>
<dbReference type="UniPathway" id="UPA00121">
    <property type="reaction ID" value="UER00345"/>
</dbReference>
<evidence type="ECO:0000256" key="2">
    <source>
        <dbReference type="ARBA" id="ARBA00013147"/>
    </source>
</evidence>
<dbReference type="EC" id="4.2.1.51" evidence="2"/>
<name>A0A0A7IBH6_9BIFI</name>
<dbReference type="CDD" id="cd04905">
    <property type="entry name" value="ACT_CM-PDT"/>
    <property type="match status" value="1"/>
</dbReference>
<dbReference type="Gene3D" id="3.40.190.10">
    <property type="entry name" value="Periplasmic binding protein-like II"/>
    <property type="match status" value="2"/>
</dbReference>
<evidence type="ECO:0000313" key="12">
    <source>
        <dbReference type="EMBL" id="AIZ16565.1"/>
    </source>
</evidence>
<keyword evidence="6" id="KW-0584">Phenylalanine biosynthesis</keyword>
<feature type="domain" description="Prephenate dehydratase" evidence="10">
    <location>
        <begin position="3"/>
        <end position="191"/>
    </location>
</feature>
<dbReference type="SUPFAM" id="SSF53850">
    <property type="entry name" value="Periplasmic binding protein-like II"/>
    <property type="match status" value="1"/>
</dbReference>
<feature type="site" description="Essential for prephenate dehydratase activity" evidence="9">
    <location>
        <position position="184"/>
    </location>
</feature>
<keyword evidence="7" id="KW-0456">Lyase</keyword>
<dbReference type="InterPro" id="IPR001086">
    <property type="entry name" value="Preph_deHydtase"/>
</dbReference>
<dbReference type="InterPro" id="IPR002912">
    <property type="entry name" value="ACT_dom"/>
</dbReference>
<dbReference type="Proteomes" id="UP000030636">
    <property type="component" value="Chromosome"/>
</dbReference>
<accession>A0A0A7IBH6</accession>
<dbReference type="OrthoDB" id="9802281at2"/>
<dbReference type="CDD" id="cd13632">
    <property type="entry name" value="PBP2_Aa-PDT_like"/>
    <property type="match status" value="1"/>
</dbReference>
<dbReference type="GO" id="GO:0009094">
    <property type="term" value="P:L-phenylalanine biosynthetic process"/>
    <property type="evidence" value="ECO:0007669"/>
    <property type="project" value="UniProtKB-UniPathway"/>
</dbReference>
<dbReference type="SUPFAM" id="SSF55021">
    <property type="entry name" value="ACT-like"/>
    <property type="match status" value="1"/>
</dbReference>
<dbReference type="PANTHER" id="PTHR21022">
    <property type="entry name" value="PREPHENATE DEHYDRATASE P PROTEIN"/>
    <property type="match status" value="1"/>
</dbReference>
<sequence length="333" mass="36122">MTDIYYLGPEGTFTHQAAIAAAEGLASHGEHDARLHACADVPQILRHVAAGEGLGVIAWENNVEGYVVPNLDMMIDATDVAAFMRVGVDVTFDAFVTPATVQNAQDREHILASCSVVTAHPHGLAQCRAFAERHGLRAVPASSNAAACRDLCEGEVGLGPSICGELYGLERVATHVEDFAGARTEFLVVAPRARVQQLLADARGRGVREFESILTFIPLATGPGVLADLLDVVRDAGLNMTSFISRPIKGHDGTYSFIVTLDAAPWEPRFRETLIEIAEHGDWLKTLAVYPRQERPHPPVDEWMLPQGGVRCNAGTLQEAWQGDASMRKELLW</sequence>
<dbReference type="STRING" id="1447715.AH67_06295"/>
<evidence type="ECO:0000313" key="13">
    <source>
        <dbReference type="Proteomes" id="UP000030636"/>
    </source>
</evidence>
<evidence type="ECO:0000259" key="11">
    <source>
        <dbReference type="PROSITE" id="PS51671"/>
    </source>
</evidence>
<dbReference type="PROSITE" id="PS51171">
    <property type="entry name" value="PREPHENATE_DEHYDR_3"/>
    <property type="match status" value="1"/>
</dbReference>